<reference evidence="5" key="1">
    <citation type="submission" date="2017-02" db="UniProtKB">
        <authorList>
            <consortium name="WormBaseParasite"/>
        </authorList>
    </citation>
    <scope>IDENTIFICATION</scope>
</reference>
<accession>A0A0R3SUE8</accession>
<proteinExistence type="predicted"/>
<feature type="compositionally biased region" description="Polar residues" evidence="1">
    <location>
        <begin position="70"/>
        <end position="85"/>
    </location>
</feature>
<dbReference type="EMBL" id="UYSG01011215">
    <property type="protein sequence ID" value="VDL61435.1"/>
    <property type="molecule type" value="Genomic_DNA"/>
</dbReference>
<sequence>MPVWDCGDPKLVYFVVVIIDYDIVFPVEALATSGFCLILFRLARLSCMTDACICDQSCFFPCSKLESPTMKGSSLESSGSAGRNYSASNSVSEVIVVEDESSLFVSVGFGPVLSLSCG</sequence>
<keyword evidence="2" id="KW-0472">Membrane</keyword>
<evidence type="ECO:0000313" key="5">
    <source>
        <dbReference type="WBParaSite" id="HDID_0000911901-mRNA-1"/>
    </source>
</evidence>
<dbReference type="AlphaFoldDB" id="A0A0R3SUE8"/>
<protein>
    <submittedName>
        <fullName evidence="5">Secreted protein</fullName>
    </submittedName>
</protein>
<dbReference type="WBParaSite" id="HDID_0000911901-mRNA-1">
    <property type="protein sequence ID" value="HDID_0000911901-mRNA-1"/>
    <property type="gene ID" value="HDID_0000911901"/>
</dbReference>
<keyword evidence="2" id="KW-0812">Transmembrane</keyword>
<feature type="transmembrane region" description="Helical" evidence="2">
    <location>
        <begin position="12"/>
        <end position="40"/>
    </location>
</feature>
<evidence type="ECO:0000256" key="1">
    <source>
        <dbReference type="SAM" id="MobiDB-lite"/>
    </source>
</evidence>
<evidence type="ECO:0000256" key="2">
    <source>
        <dbReference type="SAM" id="Phobius"/>
    </source>
</evidence>
<name>A0A0R3SUE8_HYMDI</name>
<gene>
    <name evidence="3" type="ORF">HDID_LOCUS9117</name>
</gene>
<reference evidence="3 4" key="2">
    <citation type="submission" date="2018-11" db="EMBL/GenBank/DDBJ databases">
        <authorList>
            <consortium name="Pathogen Informatics"/>
        </authorList>
    </citation>
    <scope>NUCLEOTIDE SEQUENCE [LARGE SCALE GENOMIC DNA]</scope>
</reference>
<evidence type="ECO:0000313" key="4">
    <source>
        <dbReference type="Proteomes" id="UP000274504"/>
    </source>
</evidence>
<keyword evidence="2" id="KW-1133">Transmembrane helix</keyword>
<organism evidence="5">
    <name type="scientific">Hymenolepis diminuta</name>
    <name type="common">Rat tapeworm</name>
    <dbReference type="NCBI Taxonomy" id="6216"/>
    <lineage>
        <taxon>Eukaryota</taxon>
        <taxon>Metazoa</taxon>
        <taxon>Spiralia</taxon>
        <taxon>Lophotrochozoa</taxon>
        <taxon>Platyhelminthes</taxon>
        <taxon>Cestoda</taxon>
        <taxon>Eucestoda</taxon>
        <taxon>Cyclophyllidea</taxon>
        <taxon>Hymenolepididae</taxon>
        <taxon>Hymenolepis</taxon>
    </lineage>
</organism>
<evidence type="ECO:0000313" key="3">
    <source>
        <dbReference type="EMBL" id="VDL61435.1"/>
    </source>
</evidence>
<feature type="region of interest" description="Disordered" evidence="1">
    <location>
        <begin position="67"/>
        <end position="87"/>
    </location>
</feature>
<dbReference type="Proteomes" id="UP000274504">
    <property type="component" value="Unassembled WGS sequence"/>
</dbReference>